<reference evidence="3" key="1">
    <citation type="journal article" date="2022" name="Int. J. Mol. Sci.">
        <title>Draft Genome of Tanacetum Coccineum: Genomic Comparison of Closely Related Tanacetum-Family Plants.</title>
        <authorList>
            <person name="Yamashiro T."/>
            <person name="Shiraishi A."/>
            <person name="Nakayama K."/>
            <person name="Satake H."/>
        </authorList>
    </citation>
    <scope>NUCLEOTIDE SEQUENCE</scope>
</reference>
<dbReference type="Gene3D" id="2.40.70.10">
    <property type="entry name" value="Acid Proteases"/>
    <property type="match status" value="1"/>
</dbReference>
<dbReference type="PANTHER" id="PTHR15503:SF45">
    <property type="entry name" value="RNA-DIRECTED DNA POLYMERASE HOMOLOG"/>
    <property type="match status" value="1"/>
</dbReference>
<evidence type="ECO:0000313" key="4">
    <source>
        <dbReference type="Proteomes" id="UP001151760"/>
    </source>
</evidence>
<evidence type="ECO:0000256" key="1">
    <source>
        <dbReference type="PROSITE-ProRule" id="PRU00047"/>
    </source>
</evidence>
<gene>
    <name evidence="3" type="ORF">Tco_1092262</name>
</gene>
<keyword evidence="1" id="KW-0863">Zinc-finger</keyword>
<evidence type="ECO:0000313" key="3">
    <source>
        <dbReference type="EMBL" id="GJT96744.1"/>
    </source>
</evidence>
<keyword evidence="1" id="KW-0862">Zinc</keyword>
<comment type="caution">
    <text evidence="3">The sequence shown here is derived from an EMBL/GenBank/DDBJ whole genome shotgun (WGS) entry which is preliminary data.</text>
</comment>
<evidence type="ECO:0000259" key="2">
    <source>
        <dbReference type="PROSITE" id="PS50158"/>
    </source>
</evidence>
<dbReference type="CDD" id="cd00303">
    <property type="entry name" value="retropepsin_like"/>
    <property type="match status" value="1"/>
</dbReference>
<dbReference type="SUPFAM" id="SSF50630">
    <property type="entry name" value="Acid proteases"/>
    <property type="match status" value="1"/>
</dbReference>
<keyword evidence="3" id="KW-0548">Nucleotidyltransferase</keyword>
<keyword evidence="3" id="KW-0808">Transferase</keyword>
<dbReference type="PROSITE" id="PS50158">
    <property type="entry name" value="ZF_CCHC"/>
    <property type="match status" value="1"/>
</dbReference>
<keyword evidence="3" id="KW-0695">RNA-directed DNA polymerase</keyword>
<protein>
    <submittedName>
        <fullName evidence="3">Reverse transcriptase domain-containing protein</fullName>
    </submittedName>
</protein>
<dbReference type="PANTHER" id="PTHR15503">
    <property type="entry name" value="LDOC1 RELATED"/>
    <property type="match status" value="1"/>
</dbReference>
<dbReference type="InterPro" id="IPR032567">
    <property type="entry name" value="RTL1-rel"/>
</dbReference>
<dbReference type="Proteomes" id="UP001151760">
    <property type="component" value="Unassembled WGS sequence"/>
</dbReference>
<name>A0ABQ5I9C7_9ASTR</name>
<reference evidence="3" key="2">
    <citation type="submission" date="2022-01" db="EMBL/GenBank/DDBJ databases">
        <authorList>
            <person name="Yamashiro T."/>
            <person name="Shiraishi A."/>
            <person name="Satake H."/>
            <person name="Nakayama K."/>
        </authorList>
    </citation>
    <scope>NUCLEOTIDE SEQUENCE</scope>
</reference>
<keyword evidence="4" id="KW-1185">Reference proteome</keyword>
<accession>A0ABQ5I9C7</accession>
<organism evidence="3 4">
    <name type="scientific">Tanacetum coccineum</name>
    <dbReference type="NCBI Taxonomy" id="301880"/>
    <lineage>
        <taxon>Eukaryota</taxon>
        <taxon>Viridiplantae</taxon>
        <taxon>Streptophyta</taxon>
        <taxon>Embryophyta</taxon>
        <taxon>Tracheophyta</taxon>
        <taxon>Spermatophyta</taxon>
        <taxon>Magnoliopsida</taxon>
        <taxon>eudicotyledons</taxon>
        <taxon>Gunneridae</taxon>
        <taxon>Pentapetalae</taxon>
        <taxon>asterids</taxon>
        <taxon>campanulids</taxon>
        <taxon>Asterales</taxon>
        <taxon>Asteraceae</taxon>
        <taxon>Asteroideae</taxon>
        <taxon>Anthemideae</taxon>
        <taxon>Anthemidinae</taxon>
        <taxon>Tanacetum</taxon>
    </lineage>
</organism>
<dbReference type="Pfam" id="PF08284">
    <property type="entry name" value="RVP_2"/>
    <property type="match status" value="1"/>
</dbReference>
<dbReference type="EMBL" id="BQNB010020509">
    <property type="protein sequence ID" value="GJT96744.1"/>
    <property type="molecule type" value="Genomic_DNA"/>
</dbReference>
<proteinExistence type="predicted"/>
<dbReference type="GO" id="GO:0003964">
    <property type="term" value="F:RNA-directed DNA polymerase activity"/>
    <property type="evidence" value="ECO:0007669"/>
    <property type="project" value="UniProtKB-KW"/>
</dbReference>
<sequence>MGTPTQVCVWSRLNFSAPAGRPISFLYFVSCVTIDHYVAFPRFRHCRGVTVLAIGHSSAASQLTYRLALDISSIKIIIMPTTRSGMTPKAIEEVIAQCMAEALEAYEADRNIKNVVENECDNGNGNGGRAMQAAYECTYKEFLNCQPLNFKGTKRVVGLVRWFEKMESVLYISNYTPRCQVKNATCTLQNDALTWWNSHKRTIRTDAAYAMTWKELMRLMTEVYCPRNEMVPEEEDIIERFIWGLLDNIQGNKVEESLENNHVHQQPLKRTNLARAYTVGNNEKKPYSGSLPYFNKWKLHHTRPCTVKCGNCKKVSHMSRDCKTPAAAATANRNQRALSANQRTTVTCYKCRKQGHYHSDCPKLKNQARGNQVGNREARGRSYALGGGEEANQDPNVVTGTFLLNNRYASMIIDTNADRSFVSTRFSSLADVAPTALDTKYLVELVDRRIVGADTIIQCCTLNFLNHTFDIDLMPVELGSFDAIIGMDCLSKYHAMVVCDKKIVHIPYGDEITKRKTEDKSEEKRLEDMPIVRDFLEVFPEDLPGLPPARQVKFQIDLVPSATPVAQAPYRLAPSEMQELSA</sequence>
<dbReference type="SUPFAM" id="SSF57756">
    <property type="entry name" value="Retrovirus zinc finger-like domains"/>
    <property type="match status" value="1"/>
</dbReference>
<dbReference type="SMART" id="SM00343">
    <property type="entry name" value="ZnF_C2HC"/>
    <property type="match status" value="2"/>
</dbReference>
<feature type="domain" description="CCHC-type" evidence="2">
    <location>
        <begin position="348"/>
        <end position="363"/>
    </location>
</feature>
<dbReference type="Pfam" id="PF00098">
    <property type="entry name" value="zf-CCHC"/>
    <property type="match status" value="1"/>
</dbReference>
<keyword evidence="1" id="KW-0479">Metal-binding</keyword>
<dbReference type="InterPro" id="IPR021109">
    <property type="entry name" value="Peptidase_aspartic_dom_sf"/>
</dbReference>
<dbReference type="Gene3D" id="4.10.60.10">
    <property type="entry name" value="Zinc finger, CCHC-type"/>
    <property type="match status" value="1"/>
</dbReference>
<dbReference type="InterPro" id="IPR001878">
    <property type="entry name" value="Znf_CCHC"/>
</dbReference>
<dbReference type="InterPro" id="IPR036875">
    <property type="entry name" value="Znf_CCHC_sf"/>
</dbReference>